<name>A0A160MFG2_9BACI</name>
<sequence>MREGEVLSQVLGMMNKERDWTCSKLGGVDIEYLKNLPSELKLEFDGKNSCFPCYSRNDTSIIK</sequence>
<dbReference type="KEGG" id="bon:A361_23170"/>
<evidence type="ECO:0000313" key="2">
    <source>
        <dbReference type="Proteomes" id="UP000077856"/>
    </source>
</evidence>
<proteinExistence type="predicted"/>
<protein>
    <submittedName>
        <fullName evidence="1">Uncharacterized protein</fullName>
    </submittedName>
</protein>
<accession>A0A160MFG2</accession>
<dbReference type="Proteomes" id="UP000077856">
    <property type="component" value="Chromosome"/>
</dbReference>
<dbReference type="AlphaFoldDB" id="A0A160MFG2"/>
<evidence type="ECO:0000313" key="1">
    <source>
        <dbReference type="EMBL" id="AND41920.1"/>
    </source>
</evidence>
<organism evidence="1 2">
    <name type="scientific">Cytobacillus oceanisediminis 2691</name>
    <dbReference type="NCBI Taxonomy" id="1196031"/>
    <lineage>
        <taxon>Bacteria</taxon>
        <taxon>Bacillati</taxon>
        <taxon>Bacillota</taxon>
        <taxon>Bacilli</taxon>
        <taxon>Bacillales</taxon>
        <taxon>Bacillaceae</taxon>
        <taxon>Cytobacillus</taxon>
    </lineage>
</organism>
<reference evidence="1 2" key="1">
    <citation type="submission" date="2016-04" db="EMBL/GenBank/DDBJ databases">
        <title>Complete genome sequence of Bacillus oceanisediminis strain 2691.</title>
        <authorList>
            <person name="Jeong H."/>
            <person name="Kim H.J."/>
            <person name="Lee D.-W."/>
        </authorList>
    </citation>
    <scope>NUCLEOTIDE SEQUENCE [LARGE SCALE GENOMIC DNA]</scope>
    <source>
        <strain evidence="1 2">2691</strain>
    </source>
</reference>
<dbReference type="EMBL" id="CP015506">
    <property type="protein sequence ID" value="AND41920.1"/>
    <property type="molecule type" value="Genomic_DNA"/>
</dbReference>
<gene>
    <name evidence="1" type="ORF">A361_23170</name>
</gene>